<name>A0A2A6CXB4_PRIPA</name>
<sequence>MNIFSQNSSQMSGEGYPIVKFSEVESLAPDTSIHQIEDGTIFYAEEGLPSRLYAKWGGMEVHFNITAEISSVIAYGNAVYFVLDNQIYEATLSAGAKRLDPWSTIHQTRLQFEPVAAAASETGRDTSIDCAMTFKDGIPVGAFDRQLRVKGNELTCIHRGKAIFTTSNLKLNGRKLSDNILPDFVSTARDSSSSIYISHYSKHILYTCEADTMTFQPYLNDDIDKYGDDHVISSIVGIFKGEITVTVKEDPLYDVRVAMERLAKRNLDLQTKERELKEAMEAQKCEILTMQKIVNNKSKM</sequence>
<gene>
    <name evidence="1" type="primary">WBGene00274845</name>
</gene>
<proteinExistence type="predicted"/>
<accession>A0A2A6CXB4</accession>
<evidence type="ECO:0000313" key="2">
    <source>
        <dbReference type="Proteomes" id="UP000005239"/>
    </source>
</evidence>
<reference evidence="1" key="2">
    <citation type="submission" date="2022-06" db="UniProtKB">
        <authorList>
            <consortium name="EnsemblMetazoa"/>
        </authorList>
    </citation>
    <scope>IDENTIFICATION</scope>
    <source>
        <strain evidence="1">PS312</strain>
    </source>
</reference>
<dbReference type="AlphaFoldDB" id="A0A2A6CXB4"/>
<accession>A0A8R1UNC6</accession>
<dbReference type="EnsemblMetazoa" id="PPA36476.1">
    <property type="protein sequence ID" value="PPA36476.1"/>
    <property type="gene ID" value="WBGene00274845"/>
</dbReference>
<dbReference type="Proteomes" id="UP000005239">
    <property type="component" value="Unassembled WGS sequence"/>
</dbReference>
<keyword evidence="2" id="KW-1185">Reference proteome</keyword>
<evidence type="ECO:0000313" key="1">
    <source>
        <dbReference type="EnsemblMetazoa" id="PPA36476.1"/>
    </source>
</evidence>
<protein>
    <submittedName>
        <fullName evidence="1">Uncharacterized protein</fullName>
    </submittedName>
</protein>
<reference evidence="2" key="1">
    <citation type="journal article" date="2008" name="Nat. Genet.">
        <title>The Pristionchus pacificus genome provides a unique perspective on nematode lifestyle and parasitism.</title>
        <authorList>
            <person name="Dieterich C."/>
            <person name="Clifton S.W."/>
            <person name="Schuster L.N."/>
            <person name="Chinwalla A."/>
            <person name="Delehaunty K."/>
            <person name="Dinkelacker I."/>
            <person name="Fulton L."/>
            <person name="Fulton R."/>
            <person name="Godfrey J."/>
            <person name="Minx P."/>
            <person name="Mitreva M."/>
            <person name="Roeseler W."/>
            <person name="Tian H."/>
            <person name="Witte H."/>
            <person name="Yang S.P."/>
            <person name="Wilson R.K."/>
            <person name="Sommer R.J."/>
        </authorList>
    </citation>
    <scope>NUCLEOTIDE SEQUENCE [LARGE SCALE GENOMIC DNA]</scope>
    <source>
        <strain evidence="2">PS312</strain>
    </source>
</reference>
<organism evidence="1 2">
    <name type="scientific">Pristionchus pacificus</name>
    <name type="common">Parasitic nematode worm</name>
    <dbReference type="NCBI Taxonomy" id="54126"/>
    <lineage>
        <taxon>Eukaryota</taxon>
        <taxon>Metazoa</taxon>
        <taxon>Ecdysozoa</taxon>
        <taxon>Nematoda</taxon>
        <taxon>Chromadorea</taxon>
        <taxon>Rhabditida</taxon>
        <taxon>Rhabditina</taxon>
        <taxon>Diplogasteromorpha</taxon>
        <taxon>Diplogasteroidea</taxon>
        <taxon>Neodiplogasteridae</taxon>
        <taxon>Pristionchus</taxon>
    </lineage>
</organism>